<dbReference type="Pfam" id="PF02911">
    <property type="entry name" value="Formyl_trans_C"/>
    <property type="match status" value="1"/>
</dbReference>
<evidence type="ECO:0000256" key="3">
    <source>
        <dbReference type="ARBA" id="ARBA00022679"/>
    </source>
</evidence>
<dbReference type="CDD" id="cd08646">
    <property type="entry name" value="FMT_core_Met-tRNA-FMT_N"/>
    <property type="match status" value="1"/>
</dbReference>
<organism evidence="8 9">
    <name type="scientific">Cellulosimicrobium arenosum</name>
    <dbReference type="NCBI Taxonomy" id="2708133"/>
    <lineage>
        <taxon>Bacteria</taxon>
        <taxon>Bacillati</taxon>
        <taxon>Actinomycetota</taxon>
        <taxon>Actinomycetes</taxon>
        <taxon>Micrococcales</taxon>
        <taxon>Promicromonosporaceae</taxon>
        <taxon>Cellulosimicrobium</taxon>
    </lineage>
</organism>
<dbReference type="EMBL" id="JACYHB010000001">
    <property type="protein sequence ID" value="MBD8077856.1"/>
    <property type="molecule type" value="Genomic_DNA"/>
</dbReference>
<dbReference type="InterPro" id="IPR011034">
    <property type="entry name" value="Formyl_transferase-like_C_sf"/>
</dbReference>
<evidence type="ECO:0000256" key="1">
    <source>
        <dbReference type="ARBA" id="ARBA00010699"/>
    </source>
</evidence>
<dbReference type="RefSeq" id="WP_191827406.1">
    <property type="nucleotide sequence ID" value="NZ_JACYHB010000001.1"/>
</dbReference>
<name>A0A927IWW0_9MICO</name>
<dbReference type="AlphaFoldDB" id="A0A927IWW0"/>
<evidence type="ECO:0000259" key="6">
    <source>
        <dbReference type="Pfam" id="PF00551"/>
    </source>
</evidence>
<comment type="catalytic activity">
    <reaction evidence="5">
        <text>L-methionyl-tRNA(fMet) + (6R)-10-formyltetrahydrofolate = N-formyl-L-methionyl-tRNA(fMet) + (6S)-5,6,7,8-tetrahydrofolate + H(+)</text>
        <dbReference type="Rhea" id="RHEA:24380"/>
        <dbReference type="Rhea" id="RHEA-COMP:9952"/>
        <dbReference type="Rhea" id="RHEA-COMP:9953"/>
        <dbReference type="ChEBI" id="CHEBI:15378"/>
        <dbReference type="ChEBI" id="CHEBI:57453"/>
        <dbReference type="ChEBI" id="CHEBI:78530"/>
        <dbReference type="ChEBI" id="CHEBI:78844"/>
        <dbReference type="ChEBI" id="CHEBI:195366"/>
        <dbReference type="EC" id="2.1.2.9"/>
    </reaction>
</comment>
<feature type="domain" description="Formyl transferase N-terminal" evidence="6">
    <location>
        <begin position="2"/>
        <end position="178"/>
    </location>
</feature>
<reference evidence="8" key="2">
    <citation type="submission" date="2020-09" db="EMBL/GenBank/DDBJ databases">
        <authorList>
            <person name="Yu Y."/>
        </authorList>
    </citation>
    <scope>NUCLEOTIDE SEQUENCE</scope>
    <source>
        <strain evidence="8">KCTC 49039</strain>
    </source>
</reference>
<comment type="function">
    <text evidence="5">Attaches a formyl group to the free amino group of methionyl-tRNA(fMet). The formyl group appears to play a dual role in the initiator identity of N-formylmethionyl-tRNA by promoting its recognition by IF2 and preventing the misappropriation of this tRNA by the elongation apparatus.</text>
</comment>
<proteinExistence type="inferred from homology"/>
<dbReference type="CDD" id="cd08704">
    <property type="entry name" value="Met_tRNA_FMT_C"/>
    <property type="match status" value="1"/>
</dbReference>
<dbReference type="GO" id="GO:0005829">
    <property type="term" value="C:cytosol"/>
    <property type="evidence" value="ECO:0007669"/>
    <property type="project" value="TreeGrafter"/>
</dbReference>
<reference evidence="8" key="1">
    <citation type="journal article" date="2018" name="Curr. Microbiol.">
        <title>Cellulosimicrobium arenosum sp. nov., Isolated from Marine Sediment Sand.</title>
        <authorList>
            <person name="Oh M."/>
            <person name="Kim J.H."/>
            <person name="Yoon J.H."/>
            <person name="Schumann P."/>
            <person name="Kim W."/>
        </authorList>
    </citation>
    <scope>NUCLEOTIDE SEQUENCE</scope>
    <source>
        <strain evidence="8">KCTC 49039</strain>
    </source>
</reference>
<dbReference type="EC" id="2.1.2.9" evidence="2 5"/>
<comment type="similarity">
    <text evidence="1 5">Belongs to the Fmt family.</text>
</comment>
<dbReference type="InterPro" id="IPR044135">
    <property type="entry name" value="Met-tRNA-FMT_C"/>
</dbReference>
<protein>
    <recommendedName>
        <fullName evidence="2 5">Methionyl-tRNA formyltransferase</fullName>
        <ecNumber evidence="2 5">2.1.2.9</ecNumber>
    </recommendedName>
</protein>
<keyword evidence="3 5" id="KW-0808">Transferase</keyword>
<keyword evidence="9" id="KW-1185">Reference proteome</keyword>
<evidence type="ECO:0000256" key="5">
    <source>
        <dbReference type="HAMAP-Rule" id="MF_00182"/>
    </source>
</evidence>
<dbReference type="GO" id="GO:0004479">
    <property type="term" value="F:methionyl-tRNA formyltransferase activity"/>
    <property type="evidence" value="ECO:0007669"/>
    <property type="project" value="UniProtKB-UniRule"/>
</dbReference>
<dbReference type="Gene3D" id="3.40.50.12230">
    <property type="match status" value="1"/>
</dbReference>
<evidence type="ECO:0000313" key="8">
    <source>
        <dbReference type="EMBL" id="MBD8077856.1"/>
    </source>
</evidence>
<dbReference type="SUPFAM" id="SSF53328">
    <property type="entry name" value="Formyltransferase"/>
    <property type="match status" value="1"/>
</dbReference>
<evidence type="ECO:0000256" key="2">
    <source>
        <dbReference type="ARBA" id="ARBA00012261"/>
    </source>
</evidence>
<accession>A0A927IWW0</accession>
<dbReference type="PANTHER" id="PTHR11138">
    <property type="entry name" value="METHIONYL-TRNA FORMYLTRANSFERASE"/>
    <property type="match status" value="1"/>
</dbReference>
<feature type="domain" description="Formyl transferase C-terminal" evidence="7">
    <location>
        <begin position="202"/>
        <end position="304"/>
    </location>
</feature>
<dbReference type="InterPro" id="IPR005794">
    <property type="entry name" value="Fmt"/>
</dbReference>
<gene>
    <name evidence="5" type="primary">fmt</name>
    <name evidence="8" type="ORF">IF651_02120</name>
</gene>
<comment type="caution">
    <text evidence="8">The sequence shown here is derived from an EMBL/GenBank/DDBJ whole genome shotgun (WGS) entry which is preliminary data.</text>
</comment>
<dbReference type="InterPro" id="IPR036477">
    <property type="entry name" value="Formyl_transf_N_sf"/>
</dbReference>
<dbReference type="NCBIfam" id="TIGR00460">
    <property type="entry name" value="fmt"/>
    <property type="match status" value="1"/>
</dbReference>
<keyword evidence="4 5" id="KW-0648">Protein biosynthesis</keyword>
<dbReference type="HAMAP" id="MF_00182">
    <property type="entry name" value="Formyl_trans"/>
    <property type="match status" value="1"/>
</dbReference>
<evidence type="ECO:0000259" key="7">
    <source>
        <dbReference type="Pfam" id="PF02911"/>
    </source>
</evidence>
<sequence>MRLLFAGTPDTAVPSLDALITSRHDVVAVLTRADAPAGRGRRLTPSPVRVRAEEAGIPVLTDRPRGDEFHARLRGLDVDAAPVVAYGEILRPDVLDVPRHGWVNLHFSVLPAWRGAAPVQRAVIAGDEVTGATTFLITEGLDSGPVLGTTTETIRARDTSGDLLGRLALSGADLLVATLDALEDGALQPVPQPADGASVAPKLTPPDAQVHWDHPALAVDRLVRGCTPAPGAWTTVVDPRTGSVARLGLGPLVPRADVTDLAPGQVRAGKKEVLVGTATHAVQLGDVAPVGKKHMSAADWARGARLPEDLVLGAGSTGSTDHTHETDTP</sequence>
<feature type="binding site" evidence="5">
    <location>
        <begin position="108"/>
        <end position="111"/>
    </location>
    <ligand>
        <name>(6S)-5,6,7,8-tetrahydrofolate</name>
        <dbReference type="ChEBI" id="CHEBI:57453"/>
    </ligand>
</feature>
<dbReference type="InterPro" id="IPR041711">
    <property type="entry name" value="Met-tRNA-FMT_N"/>
</dbReference>
<dbReference type="Proteomes" id="UP000610846">
    <property type="component" value="Unassembled WGS sequence"/>
</dbReference>
<dbReference type="SUPFAM" id="SSF50486">
    <property type="entry name" value="FMT C-terminal domain-like"/>
    <property type="match status" value="1"/>
</dbReference>
<dbReference type="Pfam" id="PF00551">
    <property type="entry name" value="Formyl_trans_N"/>
    <property type="match status" value="1"/>
</dbReference>
<dbReference type="PANTHER" id="PTHR11138:SF5">
    <property type="entry name" value="METHIONYL-TRNA FORMYLTRANSFERASE, MITOCHONDRIAL"/>
    <property type="match status" value="1"/>
</dbReference>
<dbReference type="InterPro" id="IPR005793">
    <property type="entry name" value="Formyl_trans_C"/>
</dbReference>
<evidence type="ECO:0000256" key="4">
    <source>
        <dbReference type="ARBA" id="ARBA00022917"/>
    </source>
</evidence>
<evidence type="ECO:0000313" key="9">
    <source>
        <dbReference type="Proteomes" id="UP000610846"/>
    </source>
</evidence>
<dbReference type="InterPro" id="IPR002376">
    <property type="entry name" value="Formyl_transf_N"/>
</dbReference>